<protein>
    <recommendedName>
        <fullName evidence="7">Fibrinogen C-terminal domain-containing protein</fullName>
    </recommendedName>
</protein>
<evidence type="ECO:0000313" key="8">
    <source>
        <dbReference type="EnsemblMetazoa" id="XP_038058716.1"/>
    </source>
</evidence>
<dbReference type="AlphaFoldDB" id="A0A914A5N0"/>
<dbReference type="EnsemblMetazoa" id="XM_038202788.1">
    <property type="protein sequence ID" value="XP_038058716.1"/>
    <property type="gene ID" value="LOC119729997"/>
</dbReference>
<dbReference type="PANTHER" id="PTHR47221">
    <property type="entry name" value="FIBRINOGEN ALPHA CHAIN"/>
    <property type="match status" value="1"/>
</dbReference>
<reference evidence="8" key="1">
    <citation type="submission" date="2022-11" db="UniProtKB">
        <authorList>
            <consortium name="EnsemblMetazoa"/>
        </authorList>
    </citation>
    <scope>IDENTIFICATION</scope>
</reference>
<dbReference type="Pfam" id="PF00147">
    <property type="entry name" value="Fibrinogen_C"/>
    <property type="match status" value="1"/>
</dbReference>
<comment type="subcellular location">
    <subcellularLocation>
        <location evidence="1">Secreted</location>
    </subcellularLocation>
</comment>
<keyword evidence="5" id="KW-1015">Disulfide bond</keyword>
<proteinExistence type="predicted"/>
<dbReference type="PROSITE" id="PS51406">
    <property type="entry name" value="FIBRINOGEN_C_2"/>
    <property type="match status" value="1"/>
</dbReference>
<keyword evidence="6" id="KW-0325">Glycoprotein</keyword>
<dbReference type="InterPro" id="IPR036056">
    <property type="entry name" value="Fibrinogen-like_C"/>
</dbReference>
<keyword evidence="3" id="KW-0732">Signal</keyword>
<dbReference type="InterPro" id="IPR014716">
    <property type="entry name" value="Fibrinogen_a/b/g_C_1"/>
</dbReference>
<name>A0A914A5N0_PATMI</name>
<dbReference type="Gene3D" id="3.90.215.10">
    <property type="entry name" value="Gamma Fibrinogen, chain A, domain 1"/>
    <property type="match status" value="1"/>
</dbReference>
<evidence type="ECO:0000256" key="4">
    <source>
        <dbReference type="ARBA" id="ARBA00023054"/>
    </source>
</evidence>
<accession>A0A914A5N0</accession>
<feature type="domain" description="Fibrinogen C-terminal" evidence="7">
    <location>
        <begin position="24"/>
        <end position="128"/>
    </location>
</feature>
<evidence type="ECO:0000313" key="9">
    <source>
        <dbReference type="Proteomes" id="UP000887568"/>
    </source>
</evidence>
<evidence type="ECO:0000256" key="2">
    <source>
        <dbReference type="ARBA" id="ARBA00022525"/>
    </source>
</evidence>
<organism evidence="8 9">
    <name type="scientific">Patiria miniata</name>
    <name type="common">Bat star</name>
    <name type="synonym">Asterina miniata</name>
    <dbReference type="NCBI Taxonomy" id="46514"/>
    <lineage>
        <taxon>Eukaryota</taxon>
        <taxon>Metazoa</taxon>
        <taxon>Echinodermata</taxon>
        <taxon>Eleutherozoa</taxon>
        <taxon>Asterozoa</taxon>
        <taxon>Asteroidea</taxon>
        <taxon>Valvatacea</taxon>
        <taxon>Valvatida</taxon>
        <taxon>Asterinidae</taxon>
        <taxon>Patiria</taxon>
    </lineage>
</organism>
<dbReference type="PANTHER" id="PTHR47221:SF6">
    <property type="entry name" value="FIBRINOGEN ALPHA CHAIN"/>
    <property type="match status" value="1"/>
</dbReference>
<sequence length="128" mass="14431">MKNPTDFITHYGSVYFDDDVDTSFFSLPQFRGCEEVLQAGHNVSSIYTIFPAGFNDGLQVYCEMGTDGGGWIVIQRHQDGSVDFYRNSTDYQLGFGSLSGEFWLGNDNLRSLTETEALQETRSHTTME</sequence>
<dbReference type="InterPro" id="IPR037579">
    <property type="entry name" value="FIB_ANG-like"/>
</dbReference>
<keyword evidence="9" id="KW-1185">Reference proteome</keyword>
<evidence type="ECO:0000256" key="5">
    <source>
        <dbReference type="ARBA" id="ARBA00023157"/>
    </source>
</evidence>
<evidence type="ECO:0000256" key="3">
    <source>
        <dbReference type="ARBA" id="ARBA00022729"/>
    </source>
</evidence>
<dbReference type="OrthoDB" id="7735550at2759"/>
<dbReference type="RefSeq" id="XP_038058716.1">
    <property type="nucleotide sequence ID" value="XM_038202788.1"/>
</dbReference>
<dbReference type="InterPro" id="IPR002181">
    <property type="entry name" value="Fibrinogen_a/b/g_C_dom"/>
</dbReference>
<dbReference type="GeneID" id="119729997"/>
<evidence type="ECO:0000256" key="6">
    <source>
        <dbReference type="ARBA" id="ARBA00023180"/>
    </source>
</evidence>
<keyword evidence="4" id="KW-0175">Coiled coil</keyword>
<evidence type="ECO:0000256" key="1">
    <source>
        <dbReference type="ARBA" id="ARBA00004613"/>
    </source>
</evidence>
<dbReference type="NCBIfam" id="NF040941">
    <property type="entry name" value="GGGWT_bact"/>
    <property type="match status" value="1"/>
</dbReference>
<dbReference type="SMART" id="SM00186">
    <property type="entry name" value="FBG"/>
    <property type="match status" value="1"/>
</dbReference>
<dbReference type="GO" id="GO:0005576">
    <property type="term" value="C:extracellular region"/>
    <property type="evidence" value="ECO:0007669"/>
    <property type="project" value="UniProtKB-SubCell"/>
</dbReference>
<evidence type="ECO:0000259" key="7">
    <source>
        <dbReference type="PROSITE" id="PS51406"/>
    </source>
</evidence>
<dbReference type="SUPFAM" id="SSF56496">
    <property type="entry name" value="Fibrinogen C-terminal domain-like"/>
    <property type="match status" value="1"/>
</dbReference>
<dbReference type="OMA" id="YSSCKKH"/>
<keyword evidence="2" id="KW-0964">Secreted</keyword>
<dbReference type="Proteomes" id="UP000887568">
    <property type="component" value="Unplaced"/>
</dbReference>